<feature type="transmembrane region" description="Helical" evidence="11">
    <location>
        <begin position="219"/>
        <end position="251"/>
    </location>
</feature>
<feature type="transmembrane region" description="Helical" evidence="11">
    <location>
        <begin position="355"/>
        <end position="374"/>
    </location>
</feature>
<evidence type="ECO:0000256" key="1">
    <source>
        <dbReference type="ARBA" id="ARBA00004141"/>
    </source>
</evidence>
<keyword evidence="5 11" id="KW-0812">Transmembrane</keyword>
<dbReference type="AlphaFoldDB" id="A0A0R1FMN0"/>
<organism evidence="13 14">
    <name type="scientific">Apilactobacillus kunkeei DSM 12361 = ATCC 700308</name>
    <dbReference type="NCBI Taxonomy" id="1423768"/>
    <lineage>
        <taxon>Bacteria</taxon>
        <taxon>Bacillati</taxon>
        <taxon>Bacillota</taxon>
        <taxon>Bacilli</taxon>
        <taxon>Lactobacillales</taxon>
        <taxon>Lactobacillaceae</taxon>
        <taxon>Apilactobacillus</taxon>
    </lineage>
</organism>
<evidence type="ECO:0000256" key="9">
    <source>
        <dbReference type="ARBA" id="ARBA00023136"/>
    </source>
</evidence>
<dbReference type="Proteomes" id="UP000051794">
    <property type="component" value="Unassembled WGS sequence"/>
</dbReference>
<keyword evidence="7" id="KW-0915">Sodium</keyword>
<dbReference type="Pfam" id="PF00999">
    <property type="entry name" value="Na_H_Exchanger"/>
    <property type="match status" value="1"/>
</dbReference>
<feature type="transmembrane region" description="Helical" evidence="11">
    <location>
        <begin position="87"/>
        <end position="105"/>
    </location>
</feature>
<feature type="transmembrane region" description="Helical" evidence="11">
    <location>
        <begin position="32"/>
        <end position="50"/>
    </location>
</feature>
<accession>A0A0R1FMN0</accession>
<evidence type="ECO:0000259" key="12">
    <source>
        <dbReference type="Pfam" id="PF00999"/>
    </source>
</evidence>
<keyword evidence="10" id="KW-0739">Sodium transport</keyword>
<evidence type="ECO:0000313" key="13">
    <source>
        <dbReference type="EMBL" id="KRK23007.1"/>
    </source>
</evidence>
<dbReference type="PANTHER" id="PTHR43562">
    <property type="entry name" value="NAPA-TYPE SODIUM/HYDROGEN ANTIPORTER"/>
    <property type="match status" value="1"/>
</dbReference>
<name>A0A0R1FMN0_9LACO</name>
<keyword evidence="4" id="KW-0050">Antiport</keyword>
<evidence type="ECO:0000256" key="4">
    <source>
        <dbReference type="ARBA" id="ARBA00022449"/>
    </source>
</evidence>
<feature type="transmembrane region" description="Helical" evidence="11">
    <location>
        <begin position="183"/>
        <end position="207"/>
    </location>
</feature>
<gene>
    <name evidence="13" type="ORF">FD43_GL000322</name>
</gene>
<evidence type="ECO:0000313" key="14">
    <source>
        <dbReference type="Proteomes" id="UP000051794"/>
    </source>
</evidence>
<feature type="transmembrane region" description="Helical" evidence="11">
    <location>
        <begin position="117"/>
        <end position="135"/>
    </location>
</feature>
<keyword evidence="3" id="KW-0813">Transport</keyword>
<evidence type="ECO:0000256" key="6">
    <source>
        <dbReference type="ARBA" id="ARBA00022989"/>
    </source>
</evidence>
<dbReference type="GO" id="GO:0016020">
    <property type="term" value="C:membrane"/>
    <property type="evidence" value="ECO:0007669"/>
    <property type="project" value="UniProtKB-SubCell"/>
</dbReference>
<evidence type="ECO:0000256" key="5">
    <source>
        <dbReference type="ARBA" id="ARBA00022692"/>
    </source>
</evidence>
<feature type="transmembrane region" description="Helical" evidence="11">
    <location>
        <begin position="56"/>
        <end position="75"/>
    </location>
</feature>
<keyword evidence="6 11" id="KW-1133">Transmembrane helix</keyword>
<dbReference type="InterPro" id="IPR038770">
    <property type="entry name" value="Na+/solute_symporter_sf"/>
</dbReference>
<feature type="transmembrane region" description="Helical" evidence="11">
    <location>
        <begin position="6"/>
        <end position="25"/>
    </location>
</feature>
<evidence type="ECO:0000256" key="3">
    <source>
        <dbReference type="ARBA" id="ARBA00022448"/>
    </source>
</evidence>
<dbReference type="GO" id="GO:1902600">
    <property type="term" value="P:proton transmembrane transport"/>
    <property type="evidence" value="ECO:0007669"/>
    <property type="project" value="InterPro"/>
</dbReference>
<dbReference type="Gene3D" id="1.20.1530.20">
    <property type="match status" value="1"/>
</dbReference>
<sequence>MIYLNYLIALFLMIAFAKIFGLIASKIHIPEVVGQIFGGIILGPSFLGLIHRQDVVVSLAGLGAVLLMFVAGLTCDVDRLKKYFGPGLVVAFMGVIFPVASIYFVCRYLQVSLIESAFIGIVFAATSVSISVAVLEEMNELKSSAGTTILAAAVADDIISIVLLSVAIPLLGIGRGHGNSDALLLIVLQVIFFVFLWLCYKVVTLLIDVLDLSPQKIGLYSFLLCLFLSGTAEMVKLSAVTGAFFAGLIFSKTEFQKPLTSRLKGMGGLLAVPIFFVSIGVEMQVTGILKNGWLFVILTLLAVVTKFVGAFIGARISRIDKFNSAEIGAGMISRGEVGIVIAQAGLASHFISTSYYSTLIAVIVMTTIIAPLILKPVVLLKRKYKN</sequence>
<comment type="subcellular location">
    <subcellularLocation>
        <location evidence="1">Membrane</location>
        <topology evidence="1">Multi-pass membrane protein</topology>
    </subcellularLocation>
</comment>
<keyword evidence="8" id="KW-0406">Ion transport</keyword>
<dbReference type="PATRIC" id="fig|1423768.4.peg.325"/>
<dbReference type="PANTHER" id="PTHR43562:SF3">
    <property type="entry name" value="SODIUM ION_PROTON EXCHANGER (EUROFUNG)"/>
    <property type="match status" value="1"/>
</dbReference>
<evidence type="ECO:0000256" key="10">
    <source>
        <dbReference type="ARBA" id="ARBA00023201"/>
    </source>
</evidence>
<dbReference type="EMBL" id="AZCK01000012">
    <property type="protein sequence ID" value="KRK23007.1"/>
    <property type="molecule type" value="Genomic_DNA"/>
</dbReference>
<reference evidence="13 14" key="1">
    <citation type="journal article" date="2015" name="Genome Announc.">
        <title>Expanding the biotechnology potential of lactobacilli through comparative genomics of 213 strains and associated genera.</title>
        <authorList>
            <person name="Sun Z."/>
            <person name="Harris H.M."/>
            <person name="McCann A."/>
            <person name="Guo C."/>
            <person name="Argimon S."/>
            <person name="Zhang W."/>
            <person name="Yang X."/>
            <person name="Jeffery I.B."/>
            <person name="Cooney J.C."/>
            <person name="Kagawa T.F."/>
            <person name="Liu W."/>
            <person name="Song Y."/>
            <person name="Salvetti E."/>
            <person name="Wrobel A."/>
            <person name="Rasinkangas P."/>
            <person name="Parkhill J."/>
            <person name="Rea M.C."/>
            <person name="O'Sullivan O."/>
            <person name="Ritari J."/>
            <person name="Douillard F.P."/>
            <person name="Paul Ross R."/>
            <person name="Yang R."/>
            <person name="Briner A.E."/>
            <person name="Felis G.E."/>
            <person name="de Vos W.M."/>
            <person name="Barrangou R."/>
            <person name="Klaenhammer T.R."/>
            <person name="Caufield P.W."/>
            <person name="Cui Y."/>
            <person name="Zhang H."/>
            <person name="O'Toole P.W."/>
        </authorList>
    </citation>
    <scope>NUCLEOTIDE SEQUENCE [LARGE SCALE GENOMIC DNA]</scope>
    <source>
        <strain evidence="13 14">DSM 12361</strain>
    </source>
</reference>
<evidence type="ECO:0000256" key="2">
    <source>
        <dbReference type="ARBA" id="ARBA00005551"/>
    </source>
</evidence>
<feature type="domain" description="Cation/H+ exchanger transmembrane" evidence="12">
    <location>
        <begin position="15"/>
        <end position="378"/>
    </location>
</feature>
<proteinExistence type="inferred from homology"/>
<feature type="transmembrane region" description="Helical" evidence="11">
    <location>
        <begin position="147"/>
        <end position="171"/>
    </location>
</feature>
<keyword evidence="9 11" id="KW-0472">Membrane</keyword>
<feature type="transmembrane region" description="Helical" evidence="11">
    <location>
        <begin position="293"/>
        <end position="314"/>
    </location>
</feature>
<protein>
    <submittedName>
        <fullName evidence="13">NapA3 protein</fullName>
    </submittedName>
</protein>
<evidence type="ECO:0000256" key="8">
    <source>
        <dbReference type="ARBA" id="ARBA00023065"/>
    </source>
</evidence>
<comment type="similarity">
    <text evidence="2">Belongs to the monovalent cation:proton antiporter 2 (CPA2) transporter (TC 2.A.37) family.</text>
</comment>
<evidence type="ECO:0000256" key="7">
    <source>
        <dbReference type="ARBA" id="ARBA00023053"/>
    </source>
</evidence>
<dbReference type="GO" id="GO:0015297">
    <property type="term" value="F:antiporter activity"/>
    <property type="evidence" value="ECO:0007669"/>
    <property type="project" value="UniProtKB-KW"/>
</dbReference>
<dbReference type="InterPro" id="IPR006153">
    <property type="entry name" value="Cation/H_exchanger_TM"/>
</dbReference>
<dbReference type="GO" id="GO:0006814">
    <property type="term" value="P:sodium ion transport"/>
    <property type="evidence" value="ECO:0007669"/>
    <property type="project" value="UniProtKB-KW"/>
</dbReference>
<feature type="transmembrane region" description="Helical" evidence="11">
    <location>
        <begin position="263"/>
        <end position="281"/>
    </location>
</feature>
<evidence type="ECO:0000256" key="11">
    <source>
        <dbReference type="SAM" id="Phobius"/>
    </source>
</evidence>
<comment type="caution">
    <text evidence="13">The sequence shown here is derived from an EMBL/GenBank/DDBJ whole genome shotgun (WGS) entry which is preliminary data.</text>
</comment>